<evidence type="ECO:0000256" key="13">
    <source>
        <dbReference type="ARBA" id="ARBA00023053"/>
    </source>
</evidence>
<dbReference type="InterPro" id="IPR004836">
    <property type="entry name" value="Na_Ca_Ex"/>
</dbReference>
<feature type="transmembrane region" description="Helical" evidence="19">
    <location>
        <begin position="407"/>
        <end position="423"/>
    </location>
</feature>
<keyword evidence="17" id="KW-0175">Coiled coil</keyword>
<evidence type="ECO:0000256" key="6">
    <source>
        <dbReference type="ARBA" id="ARBA00022568"/>
    </source>
</evidence>
<keyword evidence="8" id="KW-0732">Signal</keyword>
<evidence type="ECO:0000256" key="14">
    <source>
        <dbReference type="ARBA" id="ARBA00023065"/>
    </source>
</evidence>
<dbReference type="GO" id="GO:0005262">
    <property type="term" value="F:calcium channel activity"/>
    <property type="evidence" value="ECO:0007669"/>
    <property type="project" value="TreeGrafter"/>
</dbReference>
<evidence type="ECO:0000256" key="16">
    <source>
        <dbReference type="ARBA" id="ARBA00023201"/>
    </source>
</evidence>
<keyword evidence="16" id="KW-0739">Sodium transport</keyword>
<dbReference type="InterPro" id="IPR044880">
    <property type="entry name" value="NCX_ion-bd_dom_sf"/>
</dbReference>
<evidence type="ECO:0000313" key="22">
    <source>
        <dbReference type="Proteomes" id="UP000594262"/>
    </source>
</evidence>
<keyword evidence="6" id="KW-0109">Calcium transport</keyword>
<evidence type="ECO:0000256" key="2">
    <source>
        <dbReference type="ARBA" id="ARBA00005364"/>
    </source>
</evidence>
<proteinExistence type="inferred from homology"/>
<feature type="transmembrane region" description="Helical" evidence="19">
    <location>
        <begin position="203"/>
        <end position="224"/>
    </location>
</feature>
<dbReference type="NCBIfam" id="TIGR00367">
    <property type="entry name" value="calcium/sodium antiporter"/>
    <property type="match status" value="1"/>
</dbReference>
<dbReference type="AlphaFoldDB" id="A0A7M6DQI3"/>
<evidence type="ECO:0000256" key="5">
    <source>
        <dbReference type="ARBA" id="ARBA00022538"/>
    </source>
</evidence>
<organism evidence="21 22">
    <name type="scientific">Clytia hemisphaerica</name>
    <dbReference type="NCBI Taxonomy" id="252671"/>
    <lineage>
        <taxon>Eukaryota</taxon>
        <taxon>Metazoa</taxon>
        <taxon>Cnidaria</taxon>
        <taxon>Hydrozoa</taxon>
        <taxon>Hydroidolina</taxon>
        <taxon>Leptothecata</taxon>
        <taxon>Obeliida</taxon>
        <taxon>Clytiidae</taxon>
        <taxon>Clytia</taxon>
    </lineage>
</organism>
<keyword evidence="14" id="KW-0406">Ion transport</keyword>
<evidence type="ECO:0000256" key="4">
    <source>
        <dbReference type="ARBA" id="ARBA00022449"/>
    </source>
</evidence>
<keyword evidence="9" id="KW-0106">Calcium</keyword>
<feature type="region of interest" description="Disordered" evidence="18">
    <location>
        <begin position="76"/>
        <end position="107"/>
    </location>
</feature>
<feature type="transmembrane region" description="Helical" evidence="19">
    <location>
        <begin position="12"/>
        <end position="32"/>
    </location>
</feature>
<keyword evidence="4" id="KW-0050">Antiport</keyword>
<comment type="similarity">
    <text evidence="2">Belongs to the Ca(2+):cation antiporter (CaCA) (TC 2.A.19) family. SLC24A subfamily.</text>
</comment>
<keyword evidence="11" id="KW-0630">Potassium</keyword>
<comment type="subcellular location">
    <subcellularLocation>
        <location evidence="1">Membrane</location>
        <topology evidence="1">Multi-pass membrane protein</topology>
    </subcellularLocation>
</comment>
<keyword evidence="12 19" id="KW-1133">Transmembrane helix</keyword>
<feature type="transmembrane region" description="Helical" evidence="19">
    <location>
        <begin position="538"/>
        <end position="561"/>
    </location>
</feature>
<feature type="transmembrane region" description="Helical" evidence="19">
    <location>
        <begin position="289"/>
        <end position="307"/>
    </location>
</feature>
<name>A0A7M6DQI3_9CNID</name>
<evidence type="ECO:0000256" key="18">
    <source>
        <dbReference type="SAM" id="MobiDB-lite"/>
    </source>
</evidence>
<dbReference type="GO" id="GO:0015293">
    <property type="term" value="F:symporter activity"/>
    <property type="evidence" value="ECO:0007669"/>
    <property type="project" value="UniProtKB-KW"/>
</dbReference>
<keyword evidence="22" id="KW-1185">Reference proteome</keyword>
<dbReference type="InterPro" id="IPR004837">
    <property type="entry name" value="NaCa_Exmemb"/>
</dbReference>
<evidence type="ECO:0000256" key="17">
    <source>
        <dbReference type="SAM" id="Coils"/>
    </source>
</evidence>
<evidence type="ECO:0000256" key="15">
    <source>
        <dbReference type="ARBA" id="ARBA00023136"/>
    </source>
</evidence>
<evidence type="ECO:0000256" key="11">
    <source>
        <dbReference type="ARBA" id="ARBA00022958"/>
    </source>
</evidence>
<feature type="transmembrane region" description="Helical" evidence="19">
    <location>
        <begin position="469"/>
        <end position="492"/>
    </location>
</feature>
<dbReference type="GeneID" id="136798279"/>
<accession>A0A7M6DQI3</accession>
<dbReference type="OrthoDB" id="2127281at2759"/>
<sequence>MLNKRHNVTLRNRFRICLYTFLFTSAILVFAVNSWFQQKDDFHAADGTIYNSRKLQEYRPEWFRSSADLYRRQLTQDAKAQTPTPPSQQTNPTTQPPTESPTFSSTVPSISTFSSQYTTTPFNKSTTNKTRNATVDECDMPAIAEFPGDLFTQKQRIHGAFLVHAFIAIYMCIALAVICDYYFVPSLEVVCYRLDLQADVAGASLMAIGSSAPELFASVIGVFVTKGDIGIGTILGSAIFNVLLVIGLCGVLTGFNLELAWWPLMRDGMCYAFSLVILAIVIVDERVGWLEAVIMLVFYLLYLVLMWKNEKLEKWFYLYAGLMETYEKRFGALEEETNDEEDEEEHKLTEKERKRHEKYLKIGKEGVYHPLSHTDSEMSSEDSIDAVYPDDDPFVLTDIPSRWTEKIVWAFLLPIRALFYITVPDIRYKSMRRFFYLTFFMSIVWIGVTTYILVWMTTVVGFTFSIPDAVMGLTFIAFGSSVPDAFASIIVAQQGKGDMAVSQAMGSNVFDILLGLGLPWILKTLIFDPDSIIEVQSVGLIISCFAIFISVLFVIGCFYYYEFKLTKKIGWAFIVAYFVVLLISVLLELFLWNNYHLPTCKYF</sequence>
<evidence type="ECO:0000256" key="1">
    <source>
        <dbReference type="ARBA" id="ARBA00004141"/>
    </source>
</evidence>
<feature type="coiled-coil region" evidence="17">
    <location>
        <begin position="323"/>
        <end position="354"/>
    </location>
</feature>
<feature type="transmembrane region" description="Helical" evidence="19">
    <location>
        <begin position="435"/>
        <end position="457"/>
    </location>
</feature>
<dbReference type="InterPro" id="IPR004481">
    <property type="entry name" value="K/Na/Ca-exchanger"/>
</dbReference>
<keyword evidence="5" id="KW-0633">Potassium transport</keyword>
<evidence type="ECO:0000256" key="19">
    <source>
        <dbReference type="SAM" id="Phobius"/>
    </source>
</evidence>
<dbReference type="PRINTS" id="PR01259">
    <property type="entry name" value="NACAEXCHNGR"/>
</dbReference>
<evidence type="ECO:0000256" key="9">
    <source>
        <dbReference type="ARBA" id="ARBA00022837"/>
    </source>
</evidence>
<feature type="domain" description="Sodium/calcium exchanger membrane region" evidence="20">
    <location>
        <begin position="165"/>
        <end position="307"/>
    </location>
</feature>
<evidence type="ECO:0000256" key="12">
    <source>
        <dbReference type="ARBA" id="ARBA00022989"/>
    </source>
</evidence>
<evidence type="ECO:0000259" key="20">
    <source>
        <dbReference type="Pfam" id="PF01699"/>
    </source>
</evidence>
<dbReference type="Pfam" id="PF01699">
    <property type="entry name" value="Na_Ca_ex"/>
    <property type="match status" value="2"/>
</dbReference>
<feature type="transmembrane region" description="Helical" evidence="19">
    <location>
        <begin position="261"/>
        <end position="282"/>
    </location>
</feature>
<feature type="domain" description="Sodium/calcium exchanger membrane region" evidence="20">
    <location>
        <begin position="436"/>
        <end position="585"/>
    </location>
</feature>
<evidence type="ECO:0000256" key="8">
    <source>
        <dbReference type="ARBA" id="ARBA00022729"/>
    </source>
</evidence>
<reference evidence="21" key="1">
    <citation type="submission" date="2021-01" db="UniProtKB">
        <authorList>
            <consortium name="EnsemblMetazoa"/>
        </authorList>
    </citation>
    <scope>IDENTIFICATION</scope>
</reference>
<dbReference type="FunFam" id="1.20.1420.30:FF:000009">
    <property type="entry name" value="sodium/potassium/calcium exchanger 5 isoform X2"/>
    <property type="match status" value="1"/>
</dbReference>
<keyword evidence="10" id="KW-0769">Symport</keyword>
<dbReference type="GO" id="GO:0008273">
    <property type="term" value="F:calcium, potassium:sodium antiporter activity"/>
    <property type="evidence" value="ECO:0007669"/>
    <property type="project" value="TreeGrafter"/>
</dbReference>
<feature type="transmembrane region" description="Helical" evidence="19">
    <location>
        <begin position="504"/>
        <end position="526"/>
    </location>
</feature>
<dbReference type="Gene3D" id="1.20.1420.30">
    <property type="entry name" value="NCX, central ion-binding region"/>
    <property type="match status" value="2"/>
</dbReference>
<keyword evidence="13" id="KW-0915">Sodium</keyword>
<feature type="transmembrane region" description="Helical" evidence="19">
    <location>
        <begin position="231"/>
        <end position="255"/>
    </location>
</feature>
<dbReference type="GO" id="GO:0005886">
    <property type="term" value="C:plasma membrane"/>
    <property type="evidence" value="ECO:0007669"/>
    <property type="project" value="TreeGrafter"/>
</dbReference>
<evidence type="ECO:0000313" key="21">
    <source>
        <dbReference type="EnsemblMetazoa" id="CLYHEMP022550.1"/>
    </source>
</evidence>
<feature type="transmembrane region" description="Helical" evidence="19">
    <location>
        <begin position="161"/>
        <end position="183"/>
    </location>
</feature>
<dbReference type="PANTHER" id="PTHR10846">
    <property type="entry name" value="SODIUM/POTASSIUM/CALCIUM EXCHANGER"/>
    <property type="match status" value="1"/>
</dbReference>
<evidence type="ECO:0000256" key="7">
    <source>
        <dbReference type="ARBA" id="ARBA00022692"/>
    </source>
</evidence>
<dbReference type="RefSeq" id="XP_066910963.1">
    <property type="nucleotide sequence ID" value="XM_067054862.1"/>
</dbReference>
<protein>
    <recommendedName>
        <fullName evidence="20">Sodium/calcium exchanger membrane region domain-containing protein</fullName>
    </recommendedName>
</protein>
<keyword evidence="3" id="KW-0813">Transport</keyword>
<keyword evidence="15 19" id="KW-0472">Membrane</keyword>
<keyword evidence="7 19" id="KW-0812">Transmembrane</keyword>
<evidence type="ECO:0000256" key="10">
    <source>
        <dbReference type="ARBA" id="ARBA00022847"/>
    </source>
</evidence>
<dbReference type="EnsemblMetazoa" id="CLYHEMT022550.1">
    <property type="protein sequence ID" value="CLYHEMP022550.1"/>
    <property type="gene ID" value="CLYHEMG022550"/>
</dbReference>
<dbReference type="GO" id="GO:0006874">
    <property type="term" value="P:intracellular calcium ion homeostasis"/>
    <property type="evidence" value="ECO:0007669"/>
    <property type="project" value="TreeGrafter"/>
</dbReference>
<evidence type="ECO:0000256" key="3">
    <source>
        <dbReference type="ARBA" id="ARBA00022448"/>
    </source>
</evidence>
<feature type="transmembrane region" description="Helical" evidence="19">
    <location>
        <begin position="573"/>
        <end position="592"/>
    </location>
</feature>
<dbReference type="Proteomes" id="UP000594262">
    <property type="component" value="Unplaced"/>
</dbReference>
<dbReference type="PANTHER" id="PTHR10846:SF73">
    <property type="entry name" value="SODIUM_CALCIUM EXCHANGER MEMBRANE REGION DOMAIN-CONTAINING PROTEIN"/>
    <property type="match status" value="1"/>
</dbReference>